<dbReference type="Proteomes" id="UP000215305">
    <property type="component" value="Unassembled WGS sequence"/>
</dbReference>
<gene>
    <name evidence="7" type="ORF">CDV56_100814</name>
</gene>
<keyword evidence="8" id="KW-1185">Reference proteome</keyword>
<dbReference type="GO" id="GO:0005739">
    <property type="term" value="C:mitochondrion"/>
    <property type="evidence" value="ECO:0007669"/>
    <property type="project" value="UniProtKB-SubCell"/>
</dbReference>
<dbReference type="VEuPathDB" id="FungiDB:CDV56_100814"/>
<protein>
    <recommendedName>
        <fullName evidence="6">HIG1 domain-containing protein</fullName>
    </recommendedName>
</protein>
<dbReference type="PROSITE" id="PS51503">
    <property type="entry name" value="HIG1"/>
    <property type="match status" value="1"/>
</dbReference>
<feature type="transmembrane region" description="Helical" evidence="5">
    <location>
        <begin position="116"/>
        <end position="134"/>
    </location>
</feature>
<name>A0A397HNE5_ASPTH</name>
<dbReference type="EMBL" id="NKHU02000040">
    <property type="protein sequence ID" value="RHZ61980.1"/>
    <property type="molecule type" value="Genomic_DNA"/>
</dbReference>
<dbReference type="GeneID" id="38122788"/>
<evidence type="ECO:0000259" key="6">
    <source>
        <dbReference type="PROSITE" id="PS51503"/>
    </source>
</evidence>
<evidence type="ECO:0000256" key="3">
    <source>
        <dbReference type="ARBA" id="ARBA00022989"/>
    </source>
</evidence>
<dbReference type="InterPro" id="IPR007667">
    <property type="entry name" value="Hypoxia_induced_domain"/>
</dbReference>
<accession>A0A397HNE5</accession>
<dbReference type="STRING" id="41047.A0A397HNE5"/>
<dbReference type="AlphaFoldDB" id="A0A397HNE5"/>
<feature type="transmembrane region" description="Helical" evidence="5">
    <location>
        <begin position="146"/>
        <end position="166"/>
    </location>
</feature>
<proteinExistence type="predicted"/>
<reference evidence="7" key="1">
    <citation type="submission" date="2018-08" db="EMBL/GenBank/DDBJ databases">
        <title>Draft genome sequence of azole-resistant Aspergillus thermomutatus (Neosartorya pseudofischeri) strain HMR AF 39, isolated from a human nasal aspirate.</title>
        <authorList>
            <person name="Parent-Michaud M."/>
            <person name="Dufresne P.J."/>
            <person name="Fournier E."/>
            <person name="Martineau C."/>
            <person name="Moreira S."/>
            <person name="Perkins V."/>
            <person name="De Repentigny L."/>
            <person name="Dufresne S.F."/>
        </authorList>
    </citation>
    <scope>NUCLEOTIDE SEQUENCE [LARGE SCALE GENOMIC DNA]</scope>
    <source>
        <strain evidence="7">HMR AF 39</strain>
    </source>
</reference>
<dbReference type="OrthoDB" id="1915122at2759"/>
<evidence type="ECO:0000313" key="7">
    <source>
        <dbReference type="EMBL" id="RHZ61980.1"/>
    </source>
</evidence>
<dbReference type="RefSeq" id="XP_026616583.1">
    <property type="nucleotide sequence ID" value="XM_026754433.1"/>
</dbReference>
<keyword evidence="2 5" id="KW-0812">Transmembrane</keyword>
<evidence type="ECO:0000256" key="5">
    <source>
        <dbReference type="SAM" id="Phobius"/>
    </source>
</evidence>
<sequence length="210" mass="23691">MKLFTHEEAQTYYHSLLRWGSLGGLAGLSGGLLVVSALNRFYPTFRAFTPSIKGSLALYPGILGTAAGANHAAHLFKHHQHPDIEYTDTTEQIYKHLRHREAPSQQIKELTYEHRYILCAGTWAATMMITLGLLRRDSLMTQTQKLVQARVVAQASTILILLLTTVMELRDVSAGRGKYEEVMVVAPGDPRYQHLKRIRFEPNLMETKSD</sequence>
<organism evidence="7 8">
    <name type="scientific">Aspergillus thermomutatus</name>
    <name type="common">Neosartorya pseudofischeri</name>
    <dbReference type="NCBI Taxonomy" id="41047"/>
    <lineage>
        <taxon>Eukaryota</taxon>
        <taxon>Fungi</taxon>
        <taxon>Dikarya</taxon>
        <taxon>Ascomycota</taxon>
        <taxon>Pezizomycotina</taxon>
        <taxon>Eurotiomycetes</taxon>
        <taxon>Eurotiomycetidae</taxon>
        <taxon>Eurotiales</taxon>
        <taxon>Aspergillaceae</taxon>
        <taxon>Aspergillus</taxon>
        <taxon>Aspergillus subgen. Fumigati</taxon>
    </lineage>
</organism>
<evidence type="ECO:0000256" key="2">
    <source>
        <dbReference type="ARBA" id="ARBA00022692"/>
    </source>
</evidence>
<evidence type="ECO:0000313" key="8">
    <source>
        <dbReference type="Proteomes" id="UP000215305"/>
    </source>
</evidence>
<keyword evidence="3 5" id="KW-1133">Transmembrane helix</keyword>
<feature type="transmembrane region" description="Helical" evidence="5">
    <location>
        <begin position="16"/>
        <end position="38"/>
    </location>
</feature>
<evidence type="ECO:0000256" key="4">
    <source>
        <dbReference type="ARBA" id="ARBA00023136"/>
    </source>
</evidence>
<keyword evidence="4 5" id="KW-0472">Membrane</keyword>
<feature type="domain" description="HIG1" evidence="6">
    <location>
        <begin position="88"/>
        <end position="179"/>
    </location>
</feature>
<comment type="caution">
    <text evidence="7">The sequence shown here is derived from an EMBL/GenBank/DDBJ whole genome shotgun (WGS) entry which is preliminary data.</text>
</comment>
<dbReference type="Pfam" id="PF04588">
    <property type="entry name" value="HIG_1_N"/>
    <property type="match status" value="1"/>
</dbReference>
<evidence type="ECO:0000256" key="1">
    <source>
        <dbReference type="ARBA" id="ARBA00004173"/>
    </source>
</evidence>
<comment type="subcellular location">
    <subcellularLocation>
        <location evidence="1">Mitochondrion</location>
    </subcellularLocation>
</comment>